<evidence type="ECO:0000313" key="1">
    <source>
        <dbReference type="EMBL" id="OWZ09745.1"/>
    </source>
</evidence>
<reference evidence="2" key="1">
    <citation type="submission" date="2017-03" db="EMBL/GenBank/DDBJ databases">
        <title>Phytopthora megakarya and P. palmivora, two closely related causual agents of cacao black pod achieved similar genome size and gene model numbers by different mechanisms.</title>
        <authorList>
            <person name="Ali S."/>
            <person name="Shao J."/>
            <person name="Larry D.J."/>
            <person name="Kronmiller B."/>
            <person name="Shen D."/>
            <person name="Strem M.D."/>
            <person name="Melnick R.L."/>
            <person name="Guiltinan M.J."/>
            <person name="Tyler B.M."/>
            <person name="Meinhardt L.W."/>
            <person name="Bailey B.A."/>
        </authorList>
    </citation>
    <scope>NUCLEOTIDE SEQUENCE [LARGE SCALE GENOMIC DNA]</scope>
    <source>
        <strain evidence="2">zdho120</strain>
    </source>
</reference>
<protein>
    <submittedName>
        <fullName evidence="1">Uncharacterized protein</fullName>
    </submittedName>
</protein>
<organism evidence="1 2">
    <name type="scientific">Phytophthora megakarya</name>
    <dbReference type="NCBI Taxonomy" id="4795"/>
    <lineage>
        <taxon>Eukaryota</taxon>
        <taxon>Sar</taxon>
        <taxon>Stramenopiles</taxon>
        <taxon>Oomycota</taxon>
        <taxon>Peronosporomycetes</taxon>
        <taxon>Peronosporales</taxon>
        <taxon>Peronosporaceae</taxon>
        <taxon>Phytophthora</taxon>
    </lineage>
</organism>
<name>A0A225VWN0_9STRA</name>
<proteinExistence type="predicted"/>
<keyword evidence="2" id="KW-1185">Reference proteome</keyword>
<evidence type="ECO:0000313" key="2">
    <source>
        <dbReference type="Proteomes" id="UP000198211"/>
    </source>
</evidence>
<dbReference type="Proteomes" id="UP000198211">
    <property type="component" value="Unassembled WGS sequence"/>
</dbReference>
<sequence>MERLGATNIPLLNYEYREETFHVRLNTSKYNAWQVLTYAERRDKTLLRKEKEFYKCWLVGQPPEFEHREYRKPGLILDRPTEDSVAPKSLFWTT</sequence>
<dbReference type="EMBL" id="NBNE01002677">
    <property type="protein sequence ID" value="OWZ09745.1"/>
    <property type="molecule type" value="Genomic_DNA"/>
</dbReference>
<comment type="caution">
    <text evidence="1">The sequence shown here is derived from an EMBL/GenBank/DDBJ whole genome shotgun (WGS) entry which is preliminary data.</text>
</comment>
<gene>
    <name evidence="1" type="ORF">PHMEG_00017505</name>
</gene>
<dbReference type="AlphaFoldDB" id="A0A225VWN0"/>
<accession>A0A225VWN0</accession>